<dbReference type="PANTHER" id="PTHR39201">
    <property type="entry name" value="EXPORTED PROTEIN-RELATED"/>
    <property type="match status" value="1"/>
</dbReference>
<evidence type="ECO:0000256" key="1">
    <source>
        <dbReference type="SAM" id="MobiDB-lite"/>
    </source>
</evidence>
<name>A0A9D1LAM7_9CLOT</name>
<feature type="compositionally biased region" description="Low complexity" evidence="1">
    <location>
        <begin position="46"/>
        <end position="66"/>
    </location>
</feature>
<proteinExistence type="predicted"/>
<dbReference type="InterPro" id="IPR008254">
    <property type="entry name" value="Flavodoxin/NO_synth"/>
</dbReference>
<dbReference type="SUPFAM" id="SSF52218">
    <property type="entry name" value="Flavoproteins"/>
    <property type="match status" value="1"/>
</dbReference>
<dbReference type="PANTHER" id="PTHR39201:SF1">
    <property type="entry name" value="FLAVODOXIN-LIKE DOMAIN-CONTAINING PROTEIN"/>
    <property type="match status" value="1"/>
</dbReference>
<dbReference type="InterPro" id="IPR029039">
    <property type="entry name" value="Flavoprotein-like_sf"/>
</dbReference>
<evidence type="ECO:0000313" key="5">
    <source>
        <dbReference type="Proteomes" id="UP000824089"/>
    </source>
</evidence>
<dbReference type="GO" id="GO:0010181">
    <property type="term" value="F:FMN binding"/>
    <property type="evidence" value="ECO:0007669"/>
    <property type="project" value="InterPro"/>
</dbReference>
<dbReference type="Proteomes" id="UP000824089">
    <property type="component" value="Unassembled WGS sequence"/>
</dbReference>
<feature type="chain" id="PRO_5038866240" description="Flavodoxin-like domain-containing protein" evidence="2">
    <location>
        <begin position="24"/>
        <end position="231"/>
    </location>
</feature>
<keyword evidence="2" id="KW-0732">Signal</keyword>
<comment type="caution">
    <text evidence="4">The sequence shown here is derived from an EMBL/GenBank/DDBJ whole genome shotgun (WGS) entry which is preliminary data.</text>
</comment>
<feature type="domain" description="Flavodoxin-like" evidence="3">
    <location>
        <begin position="70"/>
        <end position="181"/>
    </location>
</feature>
<feature type="signal peptide" evidence="2">
    <location>
        <begin position="1"/>
        <end position="23"/>
    </location>
</feature>
<sequence>MKRISKLKSLFLLCVTAVCVLNACNAGDSDHTPPSQLPEASGNVLPATSDPDAPEAPAASSEPQAPEQEKILIAYFSWSGNTERMAAYIKEQTGGDLYEIIPLTPYPTTSYTLWGESAREERDNNVRPEIRDPLPASTVAQYDTVFIGFPIWWHTAPMIIGTFLESYAWTDEVNIYPFFQGASNNNSEYYTNSMNFVRTCAQGAAVQEGLYAAASNTSAIDAYLAANGFTE</sequence>
<reference evidence="4" key="2">
    <citation type="journal article" date="2021" name="PeerJ">
        <title>Extensive microbial diversity within the chicken gut microbiome revealed by metagenomics and culture.</title>
        <authorList>
            <person name="Gilroy R."/>
            <person name="Ravi A."/>
            <person name="Getino M."/>
            <person name="Pursley I."/>
            <person name="Horton D.L."/>
            <person name="Alikhan N.F."/>
            <person name="Baker D."/>
            <person name="Gharbi K."/>
            <person name="Hall N."/>
            <person name="Watson M."/>
            <person name="Adriaenssens E.M."/>
            <person name="Foster-Nyarko E."/>
            <person name="Jarju S."/>
            <person name="Secka A."/>
            <person name="Antonio M."/>
            <person name="Oren A."/>
            <person name="Chaudhuri R.R."/>
            <person name="La Ragione R."/>
            <person name="Hildebrand F."/>
            <person name="Pallen M.J."/>
        </authorList>
    </citation>
    <scope>NUCLEOTIDE SEQUENCE</scope>
    <source>
        <strain evidence="4">CHK195-4489</strain>
    </source>
</reference>
<reference evidence="4" key="1">
    <citation type="submission" date="2020-10" db="EMBL/GenBank/DDBJ databases">
        <authorList>
            <person name="Gilroy R."/>
        </authorList>
    </citation>
    <scope>NUCLEOTIDE SEQUENCE</scope>
    <source>
        <strain evidence="4">CHK195-4489</strain>
    </source>
</reference>
<protein>
    <recommendedName>
        <fullName evidence="3">Flavodoxin-like domain-containing protein</fullName>
    </recommendedName>
</protein>
<dbReference type="GO" id="GO:0016651">
    <property type="term" value="F:oxidoreductase activity, acting on NAD(P)H"/>
    <property type="evidence" value="ECO:0007669"/>
    <property type="project" value="UniProtKB-ARBA"/>
</dbReference>
<evidence type="ECO:0000259" key="3">
    <source>
        <dbReference type="Pfam" id="PF12682"/>
    </source>
</evidence>
<evidence type="ECO:0000256" key="2">
    <source>
        <dbReference type="SAM" id="SignalP"/>
    </source>
</evidence>
<feature type="region of interest" description="Disordered" evidence="1">
    <location>
        <begin position="29"/>
        <end position="66"/>
    </location>
</feature>
<dbReference type="AlphaFoldDB" id="A0A9D1LAM7"/>
<evidence type="ECO:0000313" key="4">
    <source>
        <dbReference type="EMBL" id="HIU29422.1"/>
    </source>
</evidence>
<gene>
    <name evidence="4" type="ORF">IAD50_03895</name>
</gene>
<dbReference type="Gene3D" id="3.40.50.360">
    <property type="match status" value="1"/>
</dbReference>
<organism evidence="4 5">
    <name type="scientific">Candidatus Egerieisoma faecipullorum</name>
    <dbReference type="NCBI Taxonomy" id="2840963"/>
    <lineage>
        <taxon>Bacteria</taxon>
        <taxon>Bacillati</taxon>
        <taxon>Bacillota</taxon>
        <taxon>Clostridia</taxon>
        <taxon>Eubacteriales</taxon>
        <taxon>Clostridiaceae</taxon>
        <taxon>Clostridiaceae incertae sedis</taxon>
        <taxon>Candidatus Egerieisoma</taxon>
    </lineage>
</organism>
<accession>A0A9D1LAM7</accession>
<dbReference type="Pfam" id="PF12682">
    <property type="entry name" value="Flavodoxin_4"/>
    <property type="match status" value="1"/>
</dbReference>
<dbReference type="EMBL" id="DVMM01000077">
    <property type="protein sequence ID" value="HIU29422.1"/>
    <property type="molecule type" value="Genomic_DNA"/>
</dbReference>